<accession>A0ABM9N880</accession>
<dbReference type="InterPro" id="IPR036291">
    <property type="entry name" value="NAD(P)-bd_dom_sf"/>
</dbReference>
<dbReference type="InterPro" id="IPR000846">
    <property type="entry name" value="DapB_N"/>
</dbReference>
<feature type="domain" description="Dihydrodipicolinate reductase N-terminal" evidence="13">
    <location>
        <begin position="8"/>
        <end position="111"/>
    </location>
</feature>
<keyword evidence="7" id="KW-0457">Lysine biosynthesis</keyword>
<dbReference type="SUPFAM" id="SSF55347">
    <property type="entry name" value="Glyceraldehyde-3-phosphate dehydrogenase-like, C-terminal domain"/>
    <property type="match status" value="1"/>
</dbReference>
<evidence type="ECO:0000256" key="10">
    <source>
        <dbReference type="ARBA" id="ARBA00049080"/>
    </source>
</evidence>
<keyword evidence="6" id="KW-0520">NAD</keyword>
<dbReference type="NCBIfam" id="TIGR00036">
    <property type="entry name" value="dapB"/>
    <property type="match status" value="1"/>
</dbReference>
<protein>
    <recommendedName>
        <fullName evidence="9 12">4-hydroxy-tetrahydrodipicolinate reductase</fullName>
        <ecNumber evidence="9 12">1.17.1.8</ecNumber>
    </recommendedName>
</protein>
<keyword evidence="3" id="KW-0521">NADP</keyword>
<evidence type="ECO:0000256" key="11">
    <source>
        <dbReference type="ARBA" id="ARBA00049396"/>
    </source>
</evidence>
<dbReference type="GO" id="GO:0008839">
    <property type="term" value="F:4-hydroxy-tetrahydrodipicolinate reductase"/>
    <property type="evidence" value="ECO:0007669"/>
    <property type="project" value="UniProtKB-EC"/>
</dbReference>
<organism evidence="15 16">
    <name type="scientific">Candidatus Xenohaliotis californiensis</name>
    <dbReference type="NCBI Taxonomy" id="84677"/>
    <lineage>
        <taxon>Bacteria</taxon>
        <taxon>Pseudomonadati</taxon>
        <taxon>Pseudomonadota</taxon>
        <taxon>Alphaproteobacteria</taxon>
        <taxon>Rickettsiales</taxon>
        <taxon>Anaplasmataceae</taxon>
        <taxon>Candidatus Xenohaliotis</taxon>
    </lineage>
</organism>
<evidence type="ECO:0000259" key="13">
    <source>
        <dbReference type="Pfam" id="PF01113"/>
    </source>
</evidence>
<keyword evidence="2" id="KW-0028">Amino-acid biosynthesis</keyword>
<comment type="pathway">
    <text evidence="8">Amino-acid biosynthesis; L-lysine biosynthesis via DAP pathway; (S)-tetrahydrodipicolinate from L-aspartate: step 4/4.</text>
</comment>
<evidence type="ECO:0000256" key="9">
    <source>
        <dbReference type="ARBA" id="ARBA00038983"/>
    </source>
</evidence>
<reference evidence="15 16" key="1">
    <citation type="submission" date="2024-01" db="EMBL/GenBank/DDBJ databases">
        <authorList>
            <person name="Kunselman E."/>
        </authorList>
    </citation>
    <scope>NUCLEOTIDE SEQUENCE [LARGE SCALE GENOMIC DNA]</scope>
    <source>
        <strain evidence="15">2 abalone samples</strain>
    </source>
</reference>
<evidence type="ECO:0000259" key="14">
    <source>
        <dbReference type="Pfam" id="PF05173"/>
    </source>
</evidence>
<evidence type="ECO:0000256" key="1">
    <source>
        <dbReference type="ARBA" id="ARBA00006642"/>
    </source>
</evidence>
<evidence type="ECO:0000256" key="7">
    <source>
        <dbReference type="ARBA" id="ARBA00023154"/>
    </source>
</evidence>
<evidence type="ECO:0000256" key="3">
    <source>
        <dbReference type="ARBA" id="ARBA00022857"/>
    </source>
</evidence>
<dbReference type="Pfam" id="PF01113">
    <property type="entry name" value="DapB_N"/>
    <property type="match status" value="1"/>
</dbReference>
<evidence type="ECO:0000313" key="16">
    <source>
        <dbReference type="Proteomes" id="UP001314181"/>
    </source>
</evidence>
<dbReference type="InterPro" id="IPR023940">
    <property type="entry name" value="DHDPR_bac"/>
</dbReference>
<comment type="caution">
    <text evidence="15">The sequence shown here is derived from an EMBL/GenBank/DDBJ whole genome shotgun (WGS) entry which is preliminary data.</text>
</comment>
<evidence type="ECO:0000256" key="2">
    <source>
        <dbReference type="ARBA" id="ARBA00022605"/>
    </source>
</evidence>
<evidence type="ECO:0000256" key="8">
    <source>
        <dbReference type="ARBA" id="ARBA00037922"/>
    </source>
</evidence>
<dbReference type="EMBL" id="CAWVOK010000023">
    <property type="protein sequence ID" value="CAK8163150.1"/>
    <property type="molecule type" value="Genomic_DNA"/>
</dbReference>
<gene>
    <name evidence="15" type="primary">dapB</name>
    <name evidence="15" type="ORF">CAXC1_300030</name>
</gene>
<comment type="catalytic activity">
    <reaction evidence="10">
        <text>(S)-2,3,4,5-tetrahydrodipicolinate + NADP(+) + H2O = (2S,4S)-4-hydroxy-2,3,4,5-tetrahydrodipicolinate + NADPH + H(+)</text>
        <dbReference type="Rhea" id="RHEA:35331"/>
        <dbReference type="ChEBI" id="CHEBI:15377"/>
        <dbReference type="ChEBI" id="CHEBI:15378"/>
        <dbReference type="ChEBI" id="CHEBI:16845"/>
        <dbReference type="ChEBI" id="CHEBI:57783"/>
        <dbReference type="ChEBI" id="CHEBI:58349"/>
        <dbReference type="ChEBI" id="CHEBI:67139"/>
        <dbReference type="EC" id="1.17.1.8"/>
    </reaction>
</comment>
<dbReference type="PANTHER" id="PTHR20836">
    <property type="entry name" value="DIHYDRODIPICOLINATE REDUCTASE"/>
    <property type="match status" value="1"/>
</dbReference>
<dbReference type="Pfam" id="PF05173">
    <property type="entry name" value="DapB_C"/>
    <property type="match status" value="1"/>
</dbReference>
<name>A0ABM9N880_9RICK</name>
<dbReference type="PANTHER" id="PTHR20836:SF0">
    <property type="entry name" value="4-HYDROXY-TETRAHYDRODIPICOLINATE REDUCTASE 1, CHLOROPLASTIC-RELATED"/>
    <property type="match status" value="1"/>
</dbReference>
<evidence type="ECO:0000256" key="5">
    <source>
        <dbReference type="ARBA" id="ARBA00023002"/>
    </source>
</evidence>
<dbReference type="EC" id="1.17.1.8" evidence="9 12"/>
<evidence type="ECO:0000256" key="4">
    <source>
        <dbReference type="ARBA" id="ARBA00022915"/>
    </source>
</evidence>
<dbReference type="Gene3D" id="3.30.360.10">
    <property type="entry name" value="Dihydrodipicolinate Reductase, domain 2"/>
    <property type="match status" value="1"/>
</dbReference>
<proteinExistence type="inferred from homology"/>
<evidence type="ECO:0000256" key="12">
    <source>
        <dbReference type="NCBIfam" id="TIGR00036"/>
    </source>
</evidence>
<evidence type="ECO:0000256" key="6">
    <source>
        <dbReference type="ARBA" id="ARBA00023027"/>
    </source>
</evidence>
<dbReference type="PIRSF" id="PIRSF000161">
    <property type="entry name" value="DHPR"/>
    <property type="match status" value="1"/>
</dbReference>
<dbReference type="RefSeq" id="WP_338364123.1">
    <property type="nucleotide sequence ID" value="NZ_CAWVOK010000023.1"/>
</dbReference>
<comment type="catalytic activity">
    <reaction evidence="11">
        <text>(S)-2,3,4,5-tetrahydrodipicolinate + NAD(+) + H2O = (2S,4S)-4-hydroxy-2,3,4,5-tetrahydrodipicolinate + NADH + H(+)</text>
        <dbReference type="Rhea" id="RHEA:35323"/>
        <dbReference type="ChEBI" id="CHEBI:15377"/>
        <dbReference type="ChEBI" id="CHEBI:15378"/>
        <dbReference type="ChEBI" id="CHEBI:16845"/>
        <dbReference type="ChEBI" id="CHEBI:57540"/>
        <dbReference type="ChEBI" id="CHEBI:57945"/>
        <dbReference type="ChEBI" id="CHEBI:67139"/>
        <dbReference type="EC" id="1.17.1.8"/>
    </reaction>
</comment>
<dbReference type="CDD" id="cd02274">
    <property type="entry name" value="DHDPR_N"/>
    <property type="match status" value="1"/>
</dbReference>
<dbReference type="SUPFAM" id="SSF51735">
    <property type="entry name" value="NAD(P)-binding Rossmann-fold domains"/>
    <property type="match status" value="1"/>
</dbReference>
<keyword evidence="16" id="KW-1185">Reference proteome</keyword>
<dbReference type="Proteomes" id="UP001314181">
    <property type="component" value="Unassembled WGS sequence"/>
</dbReference>
<dbReference type="InterPro" id="IPR022663">
    <property type="entry name" value="DapB_C"/>
</dbReference>
<keyword evidence="5 15" id="KW-0560">Oxidoreductase</keyword>
<dbReference type="Gene3D" id="3.40.50.720">
    <property type="entry name" value="NAD(P)-binding Rossmann-like Domain"/>
    <property type="match status" value="1"/>
</dbReference>
<evidence type="ECO:0000313" key="15">
    <source>
        <dbReference type="EMBL" id="CAK8163150.1"/>
    </source>
</evidence>
<feature type="domain" description="Dihydrodipicolinate reductase C-terminal" evidence="14">
    <location>
        <begin position="117"/>
        <end position="253"/>
    </location>
</feature>
<sequence>MKSSINKSIGIIGITGRMGKALSATISNHKDYEVGLSYSHSQNPFVALSDVFQKNSYIIDFSSSKFTKEILYVANQNPKPLIICTTGWSMQNIKEDLICLKQKVPVVIAENTSIGACIQRYFTGLLAKILKNNYDISILEKHHRNKVDCPSGTALSLVQKIQSVQKRNNIKPAEPHFFIKEGSRPDNIISMSVERSGNLSGEHNINFTNSKEMIAIKHIAFNHILFAEGALKIVEWLDAIYPSSGIYTMTDVLGLRNIDLSD</sequence>
<keyword evidence="4" id="KW-0220">Diaminopimelate biosynthesis</keyword>
<comment type="similarity">
    <text evidence="1">Belongs to the DapB family.</text>
</comment>